<proteinExistence type="predicted"/>
<dbReference type="eggNOG" id="arCOG02559">
    <property type="taxonomic scope" value="Archaea"/>
</dbReference>
<sequence length="818" mass="90427">MRPNILILESFLRSSIVLTTVGIMRRQRVTAIAWVLIVFVTLIPSVNARSLHPIENPAKYEHQIIWVGELGDNLAVLTSGQGTLLLLVSDDGTLQKAIGYEDFIAEDAVSLGSNLYVLTVDGEVVEINETGGILKAAKPETINLAVKGIRMAKSGKFIYVLWSGNGLYLSQLLPDLSVEWTVELETENSVLTVNQLGSNFDVIPTPFGIYVLKSIPGVFTRIIFVAPNGKLNWSAQIEGMTGIYGAGNGDLIYLIGTVPTSDGCTLGIVDLRPGRLGPIIAGTSSRELQTEFSIEYSVKTKNEKSAILTPESITFSNENLAVLLRSEKGDTYVMEFSKWGKFLRGIYLGERNPGKLGGYKGNIAIASTSRDGINIYMLSKDMKLKWAKTFLKGFTIERIVLNDGYCVHIKTSSWPWGYILHYSSNGTLENAFRIPSEHVVEGMVPYGGSVYVMLSHNGSESLEDLMGERSYKPPRKREAVDPYPTGGSFLSGTRNGLLVKFHTSYWPYSMESPGEFKELVMPLKALFRGPITGGIREDNQTILWSNGYLIVIEDKKFETARRYSISGGRILKAFHFNGTVITIVKSGGMLCLITLENGGSYTVKTLGFSEGENVSISKAPGLLVILTKEYDQFLGINQTKIILIGKNGNMKEATVYRPLLGILKATNSTVLAYDRNGIIEVEIQNKPPALSECNWVEVSKDAIGVKIENGKLQESKMTLSRISPEKFYEEAYYQELDHITTKAIMVKERTFTPHYKILPANGTKVIVKFTRVSPENGIVLYRTKAHRKSTHGICGPATFLLFAVVPLLRRIHGSQETF</sequence>
<evidence type="ECO:0000313" key="2">
    <source>
        <dbReference type="Proteomes" id="UP000001488"/>
    </source>
</evidence>
<dbReference type="KEGG" id="tga:TGAM_0924"/>
<dbReference type="Proteomes" id="UP000001488">
    <property type="component" value="Chromosome"/>
</dbReference>
<dbReference type="NCBIfam" id="TIGR04288">
    <property type="entry name" value="CGP_CTERM"/>
    <property type="match status" value="1"/>
</dbReference>
<dbReference type="HOGENOM" id="CLU_369914_0_0_2"/>
<dbReference type="EMBL" id="CP001398">
    <property type="protein sequence ID" value="ACS33426.1"/>
    <property type="molecule type" value="Genomic_DNA"/>
</dbReference>
<keyword evidence="2" id="KW-1185">Reference proteome</keyword>
<name>C5A5B4_THEGJ</name>
<organism evidence="1 2">
    <name type="scientific">Thermococcus gammatolerans (strain DSM 15229 / JCM 11827 / EJ3)</name>
    <dbReference type="NCBI Taxonomy" id="593117"/>
    <lineage>
        <taxon>Archaea</taxon>
        <taxon>Methanobacteriati</taxon>
        <taxon>Methanobacteriota</taxon>
        <taxon>Thermococci</taxon>
        <taxon>Thermococcales</taxon>
        <taxon>Thermococcaceae</taxon>
        <taxon>Thermococcus</taxon>
    </lineage>
</organism>
<evidence type="ECO:0000313" key="1">
    <source>
        <dbReference type="EMBL" id="ACS33426.1"/>
    </source>
</evidence>
<dbReference type="STRING" id="593117.TGAM_0924"/>
<dbReference type="AlphaFoldDB" id="C5A5B4"/>
<reference evidence="1 2" key="1">
    <citation type="journal article" date="2007" name="Genome Biol.">
        <title>Genome analysis and genome-wide proteomics of Thermococcus gammatolerans, the most radioresistant organism known amongst the Archaea.</title>
        <authorList>
            <person name="Zivanovic Y."/>
            <person name="Armengaud J."/>
            <person name="Lagorce A."/>
            <person name="Leplat C."/>
            <person name="Guerin P."/>
            <person name="Dutertre M."/>
            <person name="Anthouard V."/>
            <person name="Forterre P."/>
            <person name="Wincker P."/>
            <person name="Confalonieri F."/>
        </authorList>
    </citation>
    <scope>NUCLEOTIDE SEQUENCE [LARGE SCALE GENOMIC DNA]</scope>
    <source>
        <strain evidence="2">DSM 15229 / JCM 11827 / EJ3</strain>
    </source>
</reference>
<gene>
    <name evidence="1" type="ordered locus">TGAM_0924</name>
</gene>
<dbReference type="PATRIC" id="fig|593117.10.peg.917"/>
<dbReference type="InterPro" id="IPR027552">
    <property type="entry name" value="CGP_CTERM"/>
</dbReference>
<dbReference type="PaxDb" id="593117-TGAM_0924"/>
<accession>C5A5B4</accession>
<protein>
    <submittedName>
        <fullName evidence="1">Uncharacterized protein</fullName>
    </submittedName>
</protein>